<accession>A0A9E6TD56</accession>
<feature type="domain" description="DUF7683" evidence="1">
    <location>
        <begin position="4"/>
        <end position="73"/>
    </location>
</feature>
<evidence type="ECO:0000313" key="5">
    <source>
        <dbReference type="Proteomes" id="UP001287024"/>
    </source>
</evidence>
<sequence length="77" mass="9103">MRFLVEAFDKKTDFQTSVIELPENCTEQLKSIMGWKTEQQGWEGYDLNQQQIKAIEALIQKSIEDPRYYFQLTCNGH</sequence>
<gene>
    <name evidence="3" type="ORF">HU754_007680</name>
    <name evidence="2" type="ORF">QMK45_25190</name>
</gene>
<dbReference type="Pfam" id="PF24731">
    <property type="entry name" value="DUF7683"/>
    <property type="match status" value="1"/>
</dbReference>
<organism evidence="3 4">
    <name type="scientific">Pseudomonas zeae</name>
    <dbReference type="NCBI Taxonomy" id="2745510"/>
    <lineage>
        <taxon>Bacteria</taxon>
        <taxon>Pseudomonadati</taxon>
        <taxon>Pseudomonadota</taxon>
        <taxon>Gammaproteobacteria</taxon>
        <taxon>Pseudomonadales</taxon>
        <taxon>Pseudomonadaceae</taxon>
        <taxon>Pseudomonas</taxon>
    </lineage>
</organism>
<dbReference type="RefSeq" id="WP_095119200.1">
    <property type="nucleotide sequence ID" value="NZ_CATKQI010000060.1"/>
</dbReference>
<dbReference type="EMBL" id="CP077090">
    <property type="protein sequence ID" value="QXI13284.1"/>
    <property type="molecule type" value="Genomic_DNA"/>
</dbReference>
<keyword evidence="5" id="KW-1185">Reference proteome</keyword>
<evidence type="ECO:0000313" key="4">
    <source>
        <dbReference type="Proteomes" id="UP000627092"/>
    </source>
</evidence>
<evidence type="ECO:0000313" key="2">
    <source>
        <dbReference type="EMBL" id="MDX9679190.1"/>
    </source>
</evidence>
<name>A0A9E6TD56_9PSED</name>
<reference evidence="2 5" key="3">
    <citation type="submission" date="2023-05" db="EMBL/GenBank/DDBJ databases">
        <title>Siderophore-mediated competition between Bacillus subtilis and Pseudomonas marginalis.</title>
        <authorList>
            <person name="Lyng M."/>
            <person name="Joergensen J.P.B."/>
            <person name="Schostag M.D."/>
            <person name="Jarmusch S.A."/>
            <person name="Aguilar D.K.C."/>
            <person name="Andrade C.N.L."/>
            <person name="Kovacs A.T."/>
        </authorList>
    </citation>
    <scope>NUCLEOTIDE SEQUENCE [LARGE SCALE GENOMIC DNA]</scope>
    <source>
        <strain evidence="2 5">P8_72</strain>
    </source>
</reference>
<dbReference type="InterPro" id="IPR056100">
    <property type="entry name" value="DUF7683"/>
</dbReference>
<dbReference type="KEGG" id="pze:HU754_007680"/>
<proteinExistence type="predicted"/>
<evidence type="ECO:0000259" key="1">
    <source>
        <dbReference type="Pfam" id="PF24731"/>
    </source>
</evidence>
<reference evidence="3" key="1">
    <citation type="journal article" date="2020" name="Microorganisms">
        <title>Reliable Identification of Environmental Pseudomonas Isolates Using the rpoD Gene.</title>
        <authorList>
            <consortium name="The Broad Institute Genome Sequencing Platform"/>
            <person name="Girard L."/>
            <person name="Lood C."/>
            <person name="Rokni-Zadeh H."/>
            <person name="van Noort V."/>
            <person name="Lavigne R."/>
            <person name="De Mot R."/>
        </authorList>
    </citation>
    <scope>NUCLEOTIDE SEQUENCE</scope>
    <source>
        <strain evidence="3">OE 48.2</strain>
    </source>
</reference>
<dbReference type="EMBL" id="JASFAG010000004">
    <property type="protein sequence ID" value="MDX9679190.1"/>
    <property type="molecule type" value="Genomic_DNA"/>
</dbReference>
<dbReference type="AlphaFoldDB" id="A0A9E6TD56"/>
<protein>
    <recommendedName>
        <fullName evidence="1">DUF7683 domain-containing protein</fullName>
    </recommendedName>
</protein>
<dbReference type="Proteomes" id="UP000627092">
    <property type="component" value="Chromosome"/>
</dbReference>
<evidence type="ECO:0000313" key="3">
    <source>
        <dbReference type="EMBL" id="QXI13284.1"/>
    </source>
</evidence>
<reference evidence="3" key="2">
    <citation type="journal article" date="2021" name="Microorganisms">
        <title>The Ever-Expanding Pseudomonas Genus: Description of 43 New Species and Partition of the Pseudomonas putida Group.</title>
        <authorList>
            <person name="Girard L."/>
            <person name="Lood C."/>
            <person name="Hofte M."/>
            <person name="Vandamme P."/>
            <person name="Rokni-Zadeh H."/>
            <person name="van Noort V."/>
            <person name="Lavigne R."/>
            <person name="De Mot R."/>
        </authorList>
    </citation>
    <scope>NUCLEOTIDE SEQUENCE</scope>
    <source>
        <strain evidence="3">OE 48.2</strain>
    </source>
</reference>
<dbReference type="Proteomes" id="UP001287024">
    <property type="component" value="Unassembled WGS sequence"/>
</dbReference>